<dbReference type="GO" id="GO:0007173">
    <property type="term" value="P:epidermal growth factor receptor signaling pathway"/>
    <property type="evidence" value="ECO:0007669"/>
    <property type="project" value="InterPro"/>
</dbReference>
<evidence type="ECO:0000256" key="2">
    <source>
        <dbReference type="SAM" id="MobiDB-lite"/>
    </source>
</evidence>
<dbReference type="SUPFAM" id="SSF57196">
    <property type="entry name" value="EGF/Laminin"/>
    <property type="match status" value="1"/>
</dbReference>
<evidence type="ECO:0000313" key="6">
    <source>
        <dbReference type="EMBL" id="CEK60687.1"/>
    </source>
</evidence>
<gene>
    <name evidence="6" type="primary">ORF40097</name>
</gene>
<feature type="region of interest" description="Disordered" evidence="2">
    <location>
        <begin position="27"/>
        <end position="59"/>
    </location>
</feature>
<dbReference type="InterPro" id="IPR043403">
    <property type="entry name" value="Gurken/Spitz"/>
</dbReference>
<keyword evidence="3" id="KW-1133">Transmembrane helix</keyword>
<keyword evidence="3" id="KW-0472">Membrane</keyword>
<reference evidence="6" key="1">
    <citation type="submission" date="2014-12" db="EMBL/GenBank/DDBJ databases">
        <title>Insight into the proteome of Arion vulgaris.</title>
        <authorList>
            <person name="Aradska J."/>
            <person name="Bulat T."/>
            <person name="Smidak R."/>
            <person name="Sarate P."/>
            <person name="Gangsoo J."/>
            <person name="Sialana F."/>
            <person name="Bilban M."/>
            <person name="Lubec G."/>
        </authorList>
    </citation>
    <scope>NUCLEOTIDE SEQUENCE</scope>
    <source>
        <tissue evidence="6">Skin</tissue>
    </source>
</reference>
<evidence type="ECO:0000259" key="5">
    <source>
        <dbReference type="PROSITE" id="PS50026"/>
    </source>
</evidence>
<sequence>MHRANCRLILATLILCFVYTSDGCGRTPARTKPAETTPIPAERKTTTQSSEQHPHSSNRLECTEEEIKEAACLNGGVCFVLDYLYTRNAHCQCSEIWTGTRCEEVDDRVYVFSADKVEKAGIAAGVVVLIIIVTVVIVYLVVKKRKKRKERAEANGSSNGHAGKALMGCDKMTFESEDGEKCTDV</sequence>
<keyword evidence="3" id="KW-0812">Transmembrane</keyword>
<feature type="compositionally biased region" description="Polar residues" evidence="2">
    <location>
        <begin position="46"/>
        <end position="59"/>
    </location>
</feature>
<dbReference type="GO" id="GO:0048018">
    <property type="term" value="F:receptor ligand activity"/>
    <property type="evidence" value="ECO:0007669"/>
    <property type="project" value="InterPro"/>
</dbReference>
<feature type="chain" id="PRO_5002123583" description="EGF-like domain-containing protein" evidence="4">
    <location>
        <begin position="24"/>
        <end position="185"/>
    </location>
</feature>
<keyword evidence="1" id="KW-1015">Disulfide bond</keyword>
<feature type="disulfide bond" evidence="1">
    <location>
        <begin position="93"/>
        <end position="102"/>
    </location>
</feature>
<feature type="transmembrane region" description="Helical" evidence="3">
    <location>
        <begin position="120"/>
        <end position="142"/>
    </location>
</feature>
<keyword evidence="4" id="KW-0732">Signal</keyword>
<dbReference type="PROSITE" id="PS00022">
    <property type="entry name" value="EGF_1"/>
    <property type="match status" value="1"/>
</dbReference>
<feature type="signal peptide" evidence="4">
    <location>
        <begin position="1"/>
        <end position="23"/>
    </location>
</feature>
<comment type="caution">
    <text evidence="1">Lacks conserved residue(s) required for the propagation of feature annotation.</text>
</comment>
<name>A0A0B6YX16_9EUPU</name>
<evidence type="ECO:0000256" key="1">
    <source>
        <dbReference type="PROSITE-ProRule" id="PRU00076"/>
    </source>
</evidence>
<evidence type="ECO:0000256" key="3">
    <source>
        <dbReference type="SAM" id="Phobius"/>
    </source>
</evidence>
<dbReference type="EMBL" id="HACG01013822">
    <property type="protein sequence ID" value="CEK60687.1"/>
    <property type="molecule type" value="Transcribed_RNA"/>
</dbReference>
<keyword evidence="1" id="KW-0245">EGF-like domain</keyword>
<feature type="domain" description="EGF-like" evidence="5">
    <location>
        <begin position="58"/>
        <end position="103"/>
    </location>
</feature>
<protein>
    <recommendedName>
        <fullName evidence="5">EGF-like domain-containing protein</fullName>
    </recommendedName>
</protein>
<dbReference type="PROSITE" id="PS50026">
    <property type="entry name" value="EGF_3"/>
    <property type="match status" value="1"/>
</dbReference>
<dbReference type="AlphaFoldDB" id="A0A0B6YX16"/>
<proteinExistence type="predicted"/>
<evidence type="ECO:0000256" key="4">
    <source>
        <dbReference type="SAM" id="SignalP"/>
    </source>
</evidence>
<dbReference type="Gene3D" id="2.10.25.10">
    <property type="entry name" value="Laminin"/>
    <property type="match status" value="1"/>
</dbReference>
<dbReference type="PANTHER" id="PTHR12332:SF1">
    <property type="entry name" value="KEREN-RELATED"/>
    <property type="match status" value="1"/>
</dbReference>
<accession>A0A0B6YX16</accession>
<dbReference type="InterPro" id="IPR000742">
    <property type="entry name" value="EGF"/>
</dbReference>
<dbReference type="PANTHER" id="PTHR12332">
    <property type="entry name" value="KEREN-RELATED"/>
    <property type="match status" value="1"/>
</dbReference>
<dbReference type="GO" id="GO:0005154">
    <property type="term" value="F:epidermal growth factor receptor binding"/>
    <property type="evidence" value="ECO:0007669"/>
    <property type="project" value="InterPro"/>
</dbReference>
<organism evidence="6">
    <name type="scientific">Arion vulgaris</name>
    <dbReference type="NCBI Taxonomy" id="1028688"/>
    <lineage>
        <taxon>Eukaryota</taxon>
        <taxon>Metazoa</taxon>
        <taxon>Spiralia</taxon>
        <taxon>Lophotrochozoa</taxon>
        <taxon>Mollusca</taxon>
        <taxon>Gastropoda</taxon>
        <taxon>Heterobranchia</taxon>
        <taxon>Euthyneura</taxon>
        <taxon>Panpulmonata</taxon>
        <taxon>Eupulmonata</taxon>
        <taxon>Stylommatophora</taxon>
        <taxon>Helicina</taxon>
        <taxon>Arionoidea</taxon>
        <taxon>Arionidae</taxon>
        <taxon>Arion</taxon>
    </lineage>
</organism>